<evidence type="ECO:0000313" key="7">
    <source>
        <dbReference type="EMBL" id="TQL47719.1"/>
    </source>
</evidence>
<dbReference type="PANTHER" id="PTHR30086:SF20">
    <property type="entry name" value="ARGININE EXPORTER PROTEIN ARGO-RELATED"/>
    <property type="match status" value="1"/>
</dbReference>
<feature type="transmembrane region" description="Helical" evidence="6">
    <location>
        <begin position="12"/>
        <end position="29"/>
    </location>
</feature>
<feature type="transmembrane region" description="Helical" evidence="6">
    <location>
        <begin position="201"/>
        <end position="219"/>
    </location>
</feature>
<dbReference type="Pfam" id="PF01810">
    <property type="entry name" value="LysE"/>
    <property type="match status" value="1"/>
</dbReference>
<evidence type="ECO:0000256" key="3">
    <source>
        <dbReference type="ARBA" id="ARBA00022692"/>
    </source>
</evidence>
<gene>
    <name evidence="7" type="ORF">FB562_0787</name>
</gene>
<keyword evidence="4 6" id="KW-1133">Transmembrane helix</keyword>
<evidence type="ECO:0000256" key="6">
    <source>
        <dbReference type="SAM" id="Phobius"/>
    </source>
</evidence>
<feature type="transmembrane region" description="Helical" evidence="6">
    <location>
        <begin position="49"/>
        <end position="75"/>
    </location>
</feature>
<keyword evidence="5 6" id="KW-0472">Membrane</keyword>
<evidence type="ECO:0000256" key="1">
    <source>
        <dbReference type="ARBA" id="ARBA00004651"/>
    </source>
</evidence>
<dbReference type="EMBL" id="VFOM01000001">
    <property type="protein sequence ID" value="TQL47719.1"/>
    <property type="molecule type" value="Genomic_DNA"/>
</dbReference>
<organism evidence="7 8">
    <name type="scientific">Homoserinimonas aerilata</name>
    <dbReference type="NCBI Taxonomy" id="1162970"/>
    <lineage>
        <taxon>Bacteria</taxon>
        <taxon>Bacillati</taxon>
        <taxon>Actinomycetota</taxon>
        <taxon>Actinomycetes</taxon>
        <taxon>Micrococcales</taxon>
        <taxon>Microbacteriaceae</taxon>
        <taxon>Homoserinimonas</taxon>
    </lineage>
</organism>
<evidence type="ECO:0000256" key="2">
    <source>
        <dbReference type="ARBA" id="ARBA00022475"/>
    </source>
</evidence>
<feature type="transmembrane region" description="Helical" evidence="6">
    <location>
        <begin position="157"/>
        <end position="181"/>
    </location>
</feature>
<reference evidence="7 8" key="1">
    <citation type="submission" date="2019-06" db="EMBL/GenBank/DDBJ databases">
        <title>Sequencing the genomes of 1000 actinobacteria strains.</title>
        <authorList>
            <person name="Klenk H.-P."/>
        </authorList>
    </citation>
    <scope>NUCLEOTIDE SEQUENCE [LARGE SCALE GENOMIC DNA]</scope>
    <source>
        <strain evidence="7 8">DSM 26477</strain>
    </source>
</reference>
<dbReference type="InterPro" id="IPR001123">
    <property type="entry name" value="LeuE-type"/>
</dbReference>
<sequence>MGAHPCHNHKMTAAALLAFTGLAIVLALTPGPDTVLTLRFALRDRLSGLLAACGSAVATIVWAVLVAVGLAALIAQSAELYRGLKIVGGLYLVYLGVQAIRHARSAVEAVTETAPIGRRRRPTAAFAGFMSTMTNPKVGLFYIAVLPQFVPHGDDALAHTMLLGAIMAAIGLAYLCLVTFIADRANRLLRRPRVTLWLERASGGILVTLGVGTAASTVLDA</sequence>
<protein>
    <submittedName>
        <fullName evidence="7">Threonine/homoserine/homoserine lactone efflux protein</fullName>
    </submittedName>
</protein>
<keyword evidence="8" id="KW-1185">Reference proteome</keyword>
<dbReference type="GO" id="GO:0015171">
    <property type="term" value="F:amino acid transmembrane transporter activity"/>
    <property type="evidence" value="ECO:0007669"/>
    <property type="project" value="TreeGrafter"/>
</dbReference>
<dbReference type="AlphaFoldDB" id="A0A542YI14"/>
<dbReference type="PANTHER" id="PTHR30086">
    <property type="entry name" value="ARGININE EXPORTER PROTEIN ARGO"/>
    <property type="match status" value="1"/>
</dbReference>
<comment type="caution">
    <text evidence="7">The sequence shown here is derived from an EMBL/GenBank/DDBJ whole genome shotgun (WGS) entry which is preliminary data.</text>
</comment>
<keyword evidence="2" id="KW-1003">Cell membrane</keyword>
<comment type="subcellular location">
    <subcellularLocation>
        <location evidence="1">Cell membrane</location>
        <topology evidence="1">Multi-pass membrane protein</topology>
    </subcellularLocation>
</comment>
<dbReference type="Proteomes" id="UP000317998">
    <property type="component" value="Unassembled WGS sequence"/>
</dbReference>
<name>A0A542YI14_9MICO</name>
<evidence type="ECO:0000256" key="4">
    <source>
        <dbReference type="ARBA" id="ARBA00022989"/>
    </source>
</evidence>
<dbReference type="PIRSF" id="PIRSF006324">
    <property type="entry name" value="LeuE"/>
    <property type="match status" value="1"/>
</dbReference>
<dbReference type="GO" id="GO:0005886">
    <property type="term" value="C:plasma membrane"/>
    <property type="evidence" value="ECO:0007669"/>
    <property type="project" value="UniProtKB-SubCell"/>
</dbReference>
<feature type="transmembrane region" description="Helical" evidence="6">
    <location>
        <begin position="124"/>
        <end position="145"/>
    </location>
</feature>
<keyword evidence="3 6" id="KW-0812">Transmembrane</keyword>
<evidence type="ECO:0000313" key="8">
    <source>
        <dbReference type="Proteomes" id="UP000317998"/>
    </source>
</evidence>
<accession>A0A542YI14</accession>
<proteinExistence type="predicted"/>
<evidence type="ECO:0000256" key="5">
    <source>
        <dbReference type="ARBA" id="ARBA00023136"/>
    </source>
</evidence>